<feature type="compositionally biased region" description="Polar residues" evidence="1">
    <location>
        <begin position="135"/>
        <end position="144"/>
    </location>
</feature>
<sequence length="188" mass="21603">MNRYISNSTYFETLITQYRERNQPWSTRTRLGKRKRAASPTPYQVEEEVDDTESDDRESDEDDSDATNQQEGMFPLSSPTVRVTRLRLREQRAQAEDEDDLMEVDQYLRACSVSSEDFDVPIPSSSSSPSKRTRSQMNSHSVTRPGTRVRFVSPTKTSCHFSLLQPQPRHSLSYQFSGIFTKICLASC</sequence>
<reference evidence="2" key="1">
    <citation type="journal article" date="2019" name="Environ. Microbiol.">
        <title>Fungal ecological strategies reflected in gene transcription - a case study of two litter decomposers.</title>
        <authorList>
            <person name="Barbi F."/>
            <person name="Kohler A."/>
            <person name="Barry K."/>
            <person name="Baskaran P."/>
            <person name="Daum C."/>
            <person name="Fauchery L."/>
            <person name="Ihrmark K."/>
            <person name="Kuo A."/>
            <person name="LaButti K."/>
            <person name="Lipzen A."/>
            <person name="Morin E."/>
            <person name="Grigoriev I.V."/>
            <person name="Henrissat B."/>
            <person name="Lindahl B."/>
            <person name="Martin F."/>
        </authorList>
    </citation>
    <scope>NUCLEOTIDE SEQUENCE</scope>
    <source>
        <strain evidence="2">JB14</strain>
    </source>
</reference>
<dbReference type="OrthoDB" id="3035522at2759"/>
<evidence type="ECO:0000313" key="2">
    <source>
        <dbReference type="EMBL" id="KAE9400700.1"/>
    </source>
</evidence>
<protein>
    <submittedName>
        <fullName evidence="2">Uncharacterized protein</fullName>
    </submittedName>
</protein>
<evidence type="ECO:0000256" key="1">
    <source>
        <dbReference type="SAM" id="MobiDB-lite"/>
    </source>
</evidence>
<dbReference type="AlphaFoldDB" id="A0A6A4HSK7"/>
<feature type="compositionally biased region" description="Acidic residues" evidence="1">
    <location>
        <begin position="45"/>
        <end position="65"/>
    </location>
</feature>
<feature type="region of interest" description="Disordered" evidence="1">
    <location>
        <begin position="21"/>
        <end position="83"/>
    </location>
</feature>
<accession>A0A6A4HSK7</accession>
<name>A0A6A4HSK7_9AGAR</name>
<proteinExistence type="predicted"/>
<keyword evidence="3" id="KW-1185">Reference proteome</keyword>
<feature type="compositionally biased region" description="Polar residues" evidence="1">
    <location>
        <begin position="66"/>
        <end position="81"/>
    </location>
</feature>
<feature type="region of interest" description="Disordered" evidence="1">
    <location>
        <begin position="118"/>
        <end position="146"/>
    </location>
</feature>
<dbReference type="Proteomes" id="UP000799118">
    <property type="component" value="Unassembled WGS sequence"/>
</dbReference>
<gene>
    <name evidence="2" type="ORF">BT96DRAFT_640015</name>
</gene>
<organism evidence="2 3">
    <name type="scientific">Gymnopus androsaceus JB14</name>
    <dbReference type="NCBI Taxonomy" id="1447944"/>
    <lineage>
        <taxon>Eukaryota</taxon>
        <taxon>Fungi</taxon>
        <taxon>Dikarya</taxon>
        <taxon>Basidiomycota</taxon>
        <taxon>Agaricomycotina</taxon>
        <taxon>Agaricomycetes</taxon>
        <taxon>Agaricomycetidae</taxon>
        <taxon>Agaricales</taxon>
        <taxon>Marasmiineae</taxon>
        <taxon>Omphalotaceae</taxon>
        <taxon>Gymnopus</taxon>
    </lineage>
</organism>
<evidence type="ECO:0000313" key="3">
    <source>
        <dbReference type="Proteomes" id="UP000799118"/>
    </source>
</evidence>
<dbReference type="EMBL" id="ML769454">
    <property type="protein sequence ID" value="KAE9400700.1"/>
    <property type="molecule type" value="Genomic_DNA"/>
</dbReference>